<keyword evidence="2 6" id="KW-0963">Cytoplasm</keyword>
<keyword evidence="9" id="KW-1185">Reference proteome</keyword>
<comment type="subcellular location">
    <subcellularLocation>
        <location evidence="6">Cytoplasm</location>
    </subcellularLocation>
</comment>
<dbReference type="HAMAP" id="MF_00337">
    <property type="entry name" value="Exonuc_7_S"/>
    <property type="match status" value="1"/>
</dbReference>
<comment type="similarity">
    <text evidence="1 6">Belongs to the XseB family.</text>
</comment>
<accession>A0A2Z2P5U4</accession>
<reference evidence="8 9" key="1">
    <citation type="submission" date="2016-12" db="EMBL/GenBank/DDBJ databases">
        <authorList>
            <person name="Song W.-J."/>
            <person name="Kurnit D.M."/>
        </authorList>
    </citation>
    <scope>NUCLEOTIDE SEQUENCE [LARGE SCALE GENOMIC DNA]</scope>
    <source>
        <strain evidence="8 9">IMCC3135</strain>
    </source>
</reference>
<evidence type="ECO:0000256" key="7">
    <source>
        <dbReference type="SAM" id="MobiDB-lite"/>
    </source>
</evidence>
<proteinExistence type="inferred from homology"/>
<dbReference type="Proteomes" id="UP000250079">
    <property type="component" value="Chromosome"/>
</dbReference>
<evidence type="ECO:0000256" key="4">
    <source>
        <dbReference type="ARBA" id="ARBA00022801"/>
    </source>
</evidence>
<dbReference type="Pfam" id="PF02609">
    <property type="entry name" value="Exonuc_VII_S"/>
    <property type="match status" value="1"/>
</dbReference>
<evidence type="ECO:0000256" key="2">
    <source>
        <dbReference type="ARBA" id="ARBA00022490"/>
    </source>
</evidence>
<dbReference type="GO" id="GO:0006308">
    <property type="term" value="P:DNA catabolic process"/>
    <property type="evidence" value="ECO:0007669"/>
    <property type="project" value="UniProtKB-UniRule"/>
</dbReference>
<dbReference type="InterPro" id="IPR037004">
    <property type="entry name" value="Exonuc_VII_ssu_sf"/>
</dbReference>
<dbReference type="EC" id="3.1.11.6" evidence="6"/>
<evidence type="ECO:0000313" key="9">
    <source>
        <dbReference type="Proteomes" id="UP000250079"/>
    </source>
</evidence>
<dbReference type="PANTHER" id="PTHR34137">
    <property type="entry name" value="EXODEOXYRIBONUCLEASE 7 SMALL SUBUNIT"/>
    <property type="match status" value="1"/>
</dbReference>
<organism evidence="8 9">
    <name type="scientific">Granulosicoccus antarcticus IMCC3135</name>
    <dbReference type="NCBI Taxonomy" id="1192854"/>
    <lineage>
        <taxon>Bacteria</taxon>
        <taxon>Pseudomonadati</taxon>
        <taxon>Pseudomonadota</taxon>
        <taxon>Gammaproteobacteria</taxon>
        <taxon>Chromatiales</taxon>
        <taxon>Granulosicoccaceae</taxon>
        <taxon>Granulosicoccus</taxon>
    </lineage>
</organism>
<dbReference type="RefSeq" id="WP_205737778.1">
    <property type="nucleotide sequence ID" value="NZ_CP018632.1"/>
</dbReference>
<sequence>MSQKTRKIPKSTKFEDALGELETLVESLESGDQSLESSLEQFERGVALSRFCQQSLSEAEQKVKILMDDTAEDSADNDGLADFEPVAEN</sequence>
<comment type="subunit">
    <text evidence="6">Heterooligomer composed of large and small subunits.</text>
</comment>
<dbReference type="AlphaFoldDB" id="A0A2Z2P5U4"/>
<name>A0A2Z2P5U4_9GAMM</name>
<dbReference type="GO" id="GO:0008855">
    <property type="term" value="F:exodeoxyribonuclease VII activity"/>
    <property type="evidence" value="ECO:0007669"/>
    <property type="project" value="UniProtKB-UniRule"/>
</dbReference>
<protein>
    <recommendedName>
        <fullName evidence="6">Exodeoxyribonuclease 7 small subunit</fullName>
        <ecNumber evidence="6">3.1.11.6</ecNumber>
    </recommendedName>
    <alternativeName>
        <fullName evidence="6">Exodeoxyribonuclease VII small subunit</fullName>
        <shortName evidence="6">Exonuclease VII small subunit</shortName>
    </alternativeName>
</protein>
<dbReference type="SUPFAM" id="SSF116842">
    <property type="entry name" value="XseB-like"/>
    <property type="match status" value="1"/>
</dbReference>
<dbReference type="InterPro" id="IPR003761">
    <property type="entry name" value="Exonuc_VII_S"/>
</dbReference>
<dbReference type="GO" id="GO:0009318">
    <property type="term" value="C:exodeoxyribonuclease VII complex"/>
    <property type="evidence" value="ECO:0007669"/>
    <property type="project" value="UniProtKB-UniRule"/>
</dbReference>
<gene>
    <name evidence="6 8" type="primary">xseB</name>
    <name evidence="8" type="ORF">IMCC3135_30090</name>
</gene>
<evidence type="ECO:0000256" key="5">
    <source>
        <dbReference type="ARBA" id="ARBA00022839"/>
    </source>
</evidence>
<evidence type="ECO:0000256" key="1">
    <source>
        <dbReference type="ARBA" id="ARBA00009998"/>
    </source>
</evidence>
<evidence type="ECO:0000256" key="3">
    <source>
        <dbReference type="ARBA" id="ARBA00022722"/>
    </source>
</evidence>
<dbReference type="EMBL" id="CP018632">
    <property type="protein sequence ID" value="ASJ76067.1"/>
    <property type="molecule type" value="Genomic_DNA"/>
</dbReference>
<dbReference type="GO" id="GO:0005829">
    <property type="term" value="C:cytosol"/>
    <property type="evidence" value="ECO:0007669"/>
    <property type="project" value="TreeGrafter"/>
</dbReference>
<keyword evidence="5 6" id="KW-0269">Exonuclease</keyword>
<dbReference type="NCBIfam" id="NF002140">
    <property type="entry name" value="PRK00977.1-4"/>
    <property type="match status" value="1"/>
</dbReference>
<dbReference type="Gene3D" id="1.10.287.1040">
    <property type="entry name" value="Exonuclease VII, small subunit"/>
    <property type="match status" value="1"/>
</dbReference>
<dbReference type="NCBIfam" id="TIGR01280">
    <property type="entry name" value="xseB"/>
    <property type="match status" value="1"/>
</dbReference>
<evidence type="ECO:0000256" key="6">
    <source>
        <dbReference type="HAMAP-Rule" id="MF_00337"/>
    </source>
</evidence>
<keyword evidence="3 6" id="KW-0540">Nuclease</keyword>
<dbReference type="PANTHER" id="PTHR34137:SF1">
    <property type="entry name" value="EXODEOXYRIBONUCLEASE 7 SMALL SUBUNIT"/>
    <property type="match status" value="1"/>
</dbReference>
<comment type="catalytic activity">
    <reaction evidence="6">
        <text>Exonucleolytic cleavage in either 5'- to 3'- or 3'- to 5'-direction to yield nucleoside 5'-phosphates.</text>
        <dbReference type="EC" id="3.1.11.6"/>
    </reaction>
</comment>
<evidence type="ECO:0000313" key="8">
    <source>
        <dbReference type="EMBL" id="ASJ76067.1"/>
    </source>
</evidence>
<dbReference type="KEGG" id="gai:IMCC3135_30090"/>
<feature type="region of interest" description="Disordered" evidence="7">
    <location>
        <begin position="70"/>
        <end position="89"/>
    </location>
</feature>
<keyword evidence="4 6" id="KW-0378">Hydrolase</keyword>
<comment type="function">
    <text evidence="6">Bidirectionally degrades single-stranded DNA into large acid-insoluble oligonucleotides, which are then degraded further into small acid-soluble oligonucleotides.</text>
</comment>